<name>F4R473_MELLP</name>
<dbReference type="AlphaFoldDB" id="F4R473"/>
<dbReference type="VEuPathDB" id="FungiDB:MELLADRAFT_70480"/>
<proteinExistence type="predicted"/>
<dbReference type="EMBL" id="GL883090">
    <property type="protein sequence ID" value="EGG13044.1"/>
    <property type="molecule type" value="Genomic_DNA"/>
</dbReference>
<keyword evidence="2" id="KW-1185">Reference proteome</keyword>
<reference evidence="2" key="1">
    <citation type="journal article" date="2011" name="Proc. Natl. Acad. Sci. U.S.A.">
        <title>Obligate biotrophy features unraveled by the genomic analysis of rust fungi.</title>
        <authorList>
            <person name="Duplessis S."/>
            <person name="Cuomo C.A."/>
            <person name="Lin Y.-C."/>
            <person name="Aerts A."/>
            <person name="Tisserant E."/>
            <person name="Veneault-Fourrey C."/>
            <person name="Joly D.L."/>
            <person name="Hacquard S."/>
            <person name="Amselem J."/>
            <person name="Cantarel B.L."/>
            <person name="Chiu R."/>
            <person name="Coutinho P.M."/>
            <person name="Feau N."/>
            <person name="Field M."/>
            <person name="Frey P."/>
            <person name="Gelhaye E."/>
            <person name="Goldberg J."/>
            <person name="Grabherr M.G."/>
            <person name="Kodira C.D."/>
            <person name="Kohler A."/>
            <person name="Kuees U."/>
            <person name="Lindquist E.A."/>
            <person name="Lucas S.M."/>
            <person name="Mago R."/>
            <person name="Mauceli E."/>
            <person name="Morin E."/>
            <person name="Murat C."/>
            <person name="Pangilinan J.L."/>
            <person name="Park R."/>
            <person name="Pearson M."/>
            <person name="Quesneville H."/>
            <person name="Rouhier N."/>
            <person name="Sakthikumar S."/>
            <person name="Salamov A.A."/>
            <person name="Schmutz J."/>
            <person name="Selles B."/>
            <person name="Shapiro H."/>
            <person name="Tanguay P."/>
            <person name="Tuskan G.A."/>
            <person name="Henrissat B."/>
            <person name="Van de Peer Y."/>
            <person name="Rouze P."/>
            <person name="Ellis J.G."/>
            <person name="Dodds P.N."/>
            <person name="Schein J.E."/>
            <person name="Zhong S."/>
            <person name="Hamelin R.C."/>
            <person name="Grigoriev I.V."/>
            <person name="Szabo L.J."/>
            <person name="Martin F."/>
        </authorList>
    </citation>
    <scope>NUCLEOTIDE SEQUENCE [LARGE SCALE GENOMIC DNA]</scope>
    <source>
        <strain evidence="2">98AG31 / pathotype 3-4-7</strain>
    </source>
</reference>
<protein>
    <submittedName>
        <fullName evidence="1">Uncharacterized protein</fullName>
    </submittedName>
</protein>
<sequence length="85" mass="9450">MTNIPLATLQPGTGLITAAMGMQTQTDSSGIEQIMWNFLRSAPGPSSLESDLSFYVLRELCGWFRTLAGKCNFWGILLRRMTSYV</sequence>
<dbReference type="GeneID" id="18931540"/>
<evidence type="ECO:0000313" key="2">
    <source>
        <dbReference type="Proteomes" id="UP000001072"/>
    </source>
</evidence>
<dbReference type="KEGG" id="mlr:MELLADRAFT_70480"/>
<organism evidence="2">
    <name type="scientific">Melampsora larici-populina (strain 98AG31 / pathotype 3-4-7)</name>
    <name type="common">Poplar leaf rust fungus</name>
    <dbReference type="NCBI Taxonomy" id="747676"/>
    <lineage>
        <taxon>Eukaryota</taxon>
        <taxon>Fungi</taxon>
        <taxon>Dikarya</taxon>
        <taxon>Basidiomycota</taxon>
        <taxon>Pucciniomycotina</taxon>
        <taxon>Pucciniomycetes</taxon>
        <taxon>Pucciniales</taxon>
        <taxon>Melampsoraceae</taxon>
        <taxon>Melampsora</taxon>
    </lineage>
</organism>
<dbReference type="HOGENOM" id="CLU_2513073_0_0_1"/>
<dbReference type="InParanoid" id="F4R473"/>
<dbReference type="RefSeq" id="XP_007403982.1">
    <property type="nucleotide sequence ID" value="XM_007403920.1"/>
</dbReference>
<dbReference type="Proteomes" id="UP000001072">
    <property type="component" value="Unassembled WGS sequence"/>
</dbReference>
<accession>F4R473</accession>
<evidence type="ECO:0000313" key="1">
    <source>
        <dbReference type="EMBL" id="EGG13044.1"/>
    </source>
</evidence>
<gene>
    <name evidence="1" type="ORF">MELLADRAFT_70480</name>
</gene>